<organism evidence="1 2">
    <name type="scientific">Periplaneta americana</name>
    <name type="common">American cockroach</name>
    <name type="synonym">Blatta americana</name>
    <dbReference type="NCBI Taxonomy" id="6978"/>
    <lineage>
        <taxon>Eukaryota</taxon>
        <taxon>Metazoa</taxon>
        <taxon>Ecdysozoa</taxon>
        <taxon>Arthropoda</taxon>
        <taxon>Hexapoda</taxon>
        <taxon>Insecta</taxon>
        <taxon>Pterygota</taxon>
        <taxon>Neoptera</taxon>
        <taxon>Polyneoptera</taxon>
        <taxon>Dictyoptera</taxon>
        <taxon>Blattodea</taxon>
        <taxon>Blattoidea</taxon>
        <taxon>Blattidae</taxon>
        <taxon>Blattinae</taxon>
        <taxon>Periplaneta</taxon>
    </lineage>
</organism>
<proteinExistence type="predicted"/>
<dbReference type="EMBL" id="JAJSOF020000017">
    <property type="protein sequence ID" value="KAJ4440055.1"/>
    <property type="molecule type" value="Genomic_DNA"/>
</dbReference>
<gene>
    <name evidence="1" type="ORF">ANN_08186</name>
</gene>
<name>A0ABQ8T2Y7_PERAM</name>
<protein>
    <submittedName>
        <fullName evidence="1">Uncharacterized protein</fullName>
    </submittedName>
</protein>
<evidence type="ECO:0000313" key="1">
    <source>
        <dbReference type="EMBL" id="KAJ4440055.1"/>
    </source>
</evidence>
<sequence length="165" mass="18461">MAGLYVGGNEPPGFLKVNAVLARWRRSNPNRRRCLTGFKNATSRRHSKNGRHVGISVYLPKYFEGDGSHFKSGICGVERRNRPLRKWYVGGLGPMTALGGGIACNRLQDNFYLSSTLTTSILPRSGLELMLPAIHSGTDKLRPHMRDVTPQILRRIIDTLLYVPM</sequence>
<accession>A0ABQ8T2Y7</accession>
<comment type="caution">
    <text evidence="1">The sequence shown here is derived from an EMBL/GenBank/DDBJ whole genome shotgun (WGS) entry which is preliminary data.</text>
</comment>
<reference evidence="1 2" key="1">
    <citation type="journal article" date="2022" name="Allergy">
        <title>Genome assembly and annotation of Periplaneta americana reveal a comprehensive cockroach allergen profile.</title>
        <authorList>
            <person name="Wang L."/>
            <person name="Xiong Q."/>
            <person name="Saelim N."/>
            <person name="Wang L."/>
            <person name="Nong W."/>
            <person name="Wan A.T."/>
            <person name="Shi M."/>
            <person name="Liu X."/>
            <person name="Cao Q."/>
            <person name="Hui J.H.L."/>
            <person name="Sookrung N."/>
            <person name="Leung T.F."/>
            <person name="Tungtrongchitr A."/>
            <person name="Tsui S.K.W."/>
        </authorList>
    </citation>
    <scope>NUCLEOTIDE SEQUENCE [LARGE SCALE GENOMIC DNA]</scope>
    <source>
        <strain evidence="1">PWHHKU_190912</strain>
    </source>
</reference>
<keyword evidence="2" id="KW-1185">Reference proteome</keyword>
<evidence type="ECO:0000313" key="2">
    <source>
        <dbReference type="Proteomes" id="UP001148838"/>
    </source>
</evidence>
<dbReference type="Proteomes" id="UP001148838">
    <property type="component" value="Unassembled WGS sequence"/>
</dbReference>